<dbReference type="Proteomes" id="UP000076744">
    <property type="component" value="Unassembled WGS sequence"/>
</dbReference>
<feature type="compositionally biased region" description="Polar residues" evidence="1">
    <location>
        <begin position="109"/>
        <end position="120"/>
    </location>
</feature>
<feature type="compositionally biased region" description="Basic and acidic residues" evidence="1">
    <location>
        <begin position="92"/>
        <end position="108"/>
    </location>
</feature>
<protein>
    <submittedName>
        <fullName evidence="2">Uncharacterized protein</fullName>
    </submittedName>
</protein>
<sequence length="120" mass="13662">MPLDKNLDLGALKHNSPEWQETYNKIGERADNAQAVRNLSKETQETLLKSASSAVERGGDRTMKTLEEQLLELDWVVLEAQKAFVRTMHSGQEVREVEEHQKANRSDKTTTAQKSRQAKQ</sequence>
<reference evidence="2 3" key="1">
    <citation type="journal article" date="2016" name="Genome Biol. Evol.">
        <title>Divergent and convergent evolution of fungal pathogenicity.</title>
        <authorList>
            <person name="Shang Y."/>
            <person name="Xiao G."/>
            <person name="Zheng P."/>
            <person name="Cen K."/>
            <person name="Zhan S."/>
            <person name="Wang C."/>
        </authorList>
    </citation>
    <scope>NUCLEOTIDE SEQUENCE [LARGE SCALE GENOMIC DNA]</scope>
    <source>
        <strain evidence="2 3">ARSEF 2679</strain>
    </source>
</reference>
<organism evidence="2 3">
    <name type="scientific">Cordyceps fumosorosea (strain ARSEF 2679)</name>
    <name type="common">Isaria fumosorosea</name>
    <dbReference type="NCBI Taxonomy" id="1081104"/>
    <lineage>
        <taxon>Eukaryota</taxon>
        <taxon>Fungi</taxon>
        <taxon>Dikarya</taxon>
        <taxon>Ascomycota</taxon>
        <taxon>Pezizomycotina</taxon>
        <taxon>Sordariomycetes</taxon>
        <taxon>Hypocreomycetidae</taxon>
        <taxon>Hypocreales</taxon>
        <taxon>Cordycipitaceae</taxon>
        <taxon>Cordyceps</taxon>
    </lineage>
</organism>
<comment type="caution">
    <text evidence="2">The sequence shown here is derived from an EMBL/GenBank/DDBJ whole genome shotgun (WGS) entry which is preliminary data.</text>
</comment>
<dbReference type="RefSeq" id="XP_018703372.1">
    <property type="nucleotide sequence ID" value="XM_018849345.1"/>
</dbReference>
<evidence type="ECO:0000313" key="3">
    <source>
        <dbReference type="Proteomes" id="UP000076744"/>
    </source>
</evidence>
<evidence type="ECO:0000313" key="2">
    <source>
        <dbReference type="EMBL" id="OAA60701.1"/>
    </source>
</evidence>
<dbReference type="AlphaFoldDB" id="A0A167TKQ6"/>
<proteinExistence type="predicted"/>
<keyword evidence="3" id="KW-1185">Reference proteome</keyword>
<gene>
    <name evidence="2" type="ORF">ISF_05740</name>
</gene>
<feature type="region of interest" description="Disordered" evidence="1">
    <location>
        <begin position="91"/>
        <end position="120"/>
    </location>
</feature>
<dbReference type="OrthoDB" id="10627719at2759"/>
<dbReference type="GeneID" id="30022032"/>
<dbReference type="EMBL" id="AZHB01000014">
    <property type="protein sequence ID" value="OAA60701.1"/>
    <property type="molecule type" value="Genomic_DNA"/>
</dbReference>
<accession>A0A167TKQ6</accession>
<name>A0A167TKQ6_CORFA</name>
<evidence type="ECO:0000256" key="1">
    <source>
        <dbReference type="SAM" id="MobiDB-lite"/>
    </source>
</evidence>